<dbReference type="InterPro" id="IPR007486">
    <property type="entry name" value="YebE"/>
</dbReference>
<evidence type="ECO:0000313" key="1">
    <source>
        <dbReference type="EMBL" id="CUH76826.1"/>
    </source>
</evidence>
<dbReference type="SUPFAM" id="SSF158682">
    <property type="entry name" value="TerB-like"/>
    <property type="match status" value="1"/>
</dbReference>
<proteinExistence type="predicted"/>
<dbReference type="AlphaFoldDB" id="A0A0P1G4U8"/>
<dbReference type="STRING" id="441103.TRN7648_01145"/>
<accession>A0A0P1G4U8</accession>
<keyword evidence="2" id="KW-1185">Reference proteome</keyword>
<gene>
    <name evidence="1" type="ORF">TRN7648_01145</name>
</gene>
<name>A0A0P1G4U8_9RHOB</name>
<evidence type="ECO:0008006" key="3">
    <source>
        <dbReference type="Google" id="ProtNLM"/>
    </source>
</evidence>
<protein>
    <recommendedName>
        <fullName evidence="3">Inner membrane protein YebE</fullName>
    </recommendedName>
</protein>
<dbReference type="Proteomes" id="UP000054935">
    <property type="component" value="Unassembled WGS sequence"/>
</dbReference>
<sequence>MGLMGTLAKVAIGYAAARGVDKLAQGQGLGGLFPGKQVAASDPNAAAQGQMLKGEMPQAAQAPLGGMMDMFKQNGFGQMSGGLAGGLPGGLGDQVSGMMDKLKENPAMAGLMGAMSGAAVAQGQGVGALLDAFNTESTAPEAEEAAGLMLRAMIQAAKCDGVIDESEKAKILEAVGEDADPGDMNFVQEQLAAPVDPEALAADTPEAQRVQVYSASLMTISVDNDAIAQYLDRLAKALELDEMTVNTLHAQMGMQPLYS</sequence>
<evidence type="ECO:0000313" key="2">
    <source>
        <dbReference type="Proteomes" id="UP000054935"/>
    </source>
</evidence>
<dbReference type="CDD" id="cd07178">
    <property type="entry name" value="terB_like_YebE"/>
    <property type="match status" value="1"/>
</dbReference>
<dbReference type="EMBL" id="CYSE01000002">
    <property type="protein sequence ID" value="CUH76826.1"/>
    <property type="molecule type" value="Genomic_DNA"/>
</dbReference>
<dbReference type="OrthoDB" id="7866618at2"/>
<dbReference type="InterPro" id="IPR029024">
    <property type="entry name" value="TerB-like"/>
</dbReference>
<dbReference type="RefSeq" id="WP_058246676.1">
    <property type="nucleotide sequence ID" value="NZ_CYSE01000002.1"/>
</dbReference>
<organism evidence="1 2">
    <name type="scientific">Tropicibacter naphthalenivorans</name>
    <dbReference type="NCBI Taxonomy" id="441103"/>
    <lineage>
        <taxon>Bacteria</taxon>
        <taxon>Pseudomonadati</taxon>
        <taxon>Pseudomonadota</taxon>
        <taxon>Alphaproteobacteria</taxon>
        <taxon>Rhodobacterales</taxon>
        <taxon>Roseobacteraceae</taxon>
        <taxon>Tropicibacter</taxon>
    </lineage>
</organism>
<reference evidence="1 2" key="1">
    <citation type="submission" date="2015-09" db="EMBL/GenBank/DDBJ databases">
        <authorList>
            <consortium name="Swine Surveillance"/>
        </authorList>
    </citation>
    <scope>NUCLEOTIDE SEQUENCE [LARGE SCALE GENOMIC DNA]</scope>
    <source>
        <strain evidence="1 2">CECT 7648</strain>
    </source>
</reference>
<dbReference type="Pfam" id="PF04391">
    <property type="entry name" value="DUF533"/>
    <property type="match status" value="1"/>
</dbReference>